<sequence>MASMSKPESSRRRAGVLLLAGSAIVLMGGKLLSMKMKALQNEQEDLYNRGVMMPRQKISSSSAAAKSKVAVNAQFAKQLSEILHMCVPNVWSKEAFLILVQTCFLYSRTLLTERIASLEGKSAQAIISKNWPSFFKYLTAFALTTLPAAVVNSGLKAMRTIISLSFQKVLTEHLHQAYLTNHVYYMASNLRGLSNPDQRITEDVAKFCSSISELYSYTFKPVLDVILFSRSLAKTIGYKGQCVLYGYFLLSSIFLRAISPPLALLTAEEAALSGNFRNAHQRIVAHAEEIAFNDPPGGVTECRILNDHLHRLIRHSQLSTVQRFLQQVADGYAVKYLASIIGLCVFAAPFYFVKEPDSKLSAEEYVRSIRLLMNTSNAIGQLVLIYKRVTTLAGFTSRVSELLESVKMLSAKDGKVNANTTSTPIANDTLLGDSNGIQPHPPLMVLDEIIKFDNVTVFAPDGTLLVRELSFEVLPGNSVIIMGPNGSGKSSLLRVLAELWPLQSGTISKPPVGKIFYLSQRPYVVRGTLRDQVRYPDLLQDSLKLPTRMQSNFNFPSTLSEQCFLDDNRVMEILEATEIGYLLDRGDGLNQVQNWEETLSGGERQRLAISRLLYHCPKFAVLDECTSAVSMDGEEKLYKRIHDSGITMLSIAHRPAVKRFHSVGLYLDGSQQGFGWRIEKPNPDFDS</sequence>
<dbReference type="GO" id="GO:0005778">
    <property type="term" value="C:peroxisomal membrane"/>
    <property type="evidence" value="ECO:0007669"/>
    <property type="project" value="TreeGrafter"/>
</dbReference>
<evidence type="ECO:0000313" key="10">
    <source>
        <dbReference type="EMBL" id="KAH9320600.1"/>
    </source>
</evidence>
<proteinExistence type="inferred from homology"/>
<dbReference type="GO" id="GO:0042760">
    <property type="term" value="P:very long-chain fatty acid catabolic process"/>
    <property type="evidence" value="ECO:0007669"/>
    <property type="project" value="TreeGrafter"/>
</dbReference>
<evidence type="ECO:0000256" key="6">
    <source>
        <dbReference type="ARBA" id="ARBA00022989"/>
    </source>
</evidence>
<keyword evidence="2" id="KW-0813">Transport</keyword>
<evidence type="ECO:0000256" key="2">
    <source>
        <dbReference type="ARBA" id="ARBA00022448"/>
    </source>
</evidence>
<feature type="domain" description="ABC transporter" evidence="9">
    <location>
        <begin position="450"/>
        <end position="687"/>
    </location>
</feature>
<comment type="similarity">
    <text evidence="1">Belongs to the ABC transporter superfamily. ABCD family. Peroxisomal fatty acyl CoA transporter (TC 3.A.1.203) subfamily.</text>
</comment>
<gene>
    <name evidence="10" type="ORF">KI387_015239</name>
</gene>
<keyword evidence="4" id="KW-0547">Nucleotide-binding</keyword>
<name>A0AA38LG00_TAXCH</name>
<dbReference type="GO" id="GO:0140359">
    <property type="term" value="F:ABC-type transporter activity"/>
    <property type="evidence" value="ECO:0007669"/>
    <property type="project" value="InterPro"/>
</dbReference>
<dbReference type="PROSITE" id="PS00211">
    <property type="entry name" value="ABC_TRANSPORTER_1"/>
    <property type="match status" value="1"/>
</dbReference>
<dbReference type="AlphaFoldDB" id="A0AA38LG00"/>
<evidence type="ECO:0000256" key="7">
    <source>
        <dbReference type="ARBA" id="ARBA00023136"/>
    </source>
</evidence>
<dbReference type="Gene3D" id="3.40.50.300">
    <property type="entry name" value="P-loop containing nucleotide triphosphate hydrolases"/>
    <property type="match status" value="1"/>
</dbReference>
<evidence type="ECO:0000256" key="8">
    <source>
        <dbReference type="SAM" id="Phobius"/>
    </source>
</evidence>
<dbReference type="SUPFAM" id="SSF52540">
    <property type="entry name" value="P-loop containing nucleoside triphosphate hydrolases"/>
    <property type="match status" value="1"/>
</dbReference>
<dbReference type="PANTHER" id="PTHR11384">
    <property type="entry name" value="ATP-BINDING CASSETTE, SUB-FAMILY D MEMBER"/>
    <property type="match status" value="1"/>
</dbReference>
<dbReference type="Proteomes" id="UP000824469">
    <property type="component" value="Unassembled WGS sequence"/>
</dbReference>
<dbReference type="GO" id="GO:0016887">
    <property type="term" value="F:ATP hydrolysis activity"/>
    <property type="evidence" value="ECO:0007669"/>
    <property type="project" value="InterPro"/>
</dbReference>
<dbReference type="GO" id="GO:0006635">
    <property type="term" value="P:fatty acid beta-oxidation"/>
    <property type="evidence" value="ECO:0007669"/>
    <property type="project" value="TreeGrafter"/>
</dbReference>
<dbReference type="GO" id="GO:0005524">
    <property type="term" value="F:ATP binding"/>
    <property type="evidence" value="ECO:0007669"/>
    <property type="project" value="UniProtKB-KW"/>
</dbReference>
<dbReference type="SMART" id="SM00382">
    <property type="entry name" value="AAA"/>
    <property type="match status" value="1"/>
</dbReference>
<evidence type="ECO:0000256" key="3">
    <source>
        <dbReference type="ARBA" id="ARBA00022692"/>
    </source>
</evidence>
<dbReference type="InterPro" id="IPR011527">
    <property type="entry name" value="ABC1_TM_dom"/>
</dbReference>
<dbReference type="Pfam" id="PF06472">
    <property type="entry name" value="ABC_membrane_2"/>
    <property type="match status" value="1"/>
</dbReference>
<keyword evidence="11" id="KW-1185">Reference proteome</keyword>
<dbReference type="CDD" id="cd03223">
    <property type="entry name" value="ABCD_peroxisomal_ALDP"/>
    <property type="match status" value="1"/>
</dbReference>
<evidence type="ECO:0000313" key="11">
    <source>
        <dbReference type="Proteomes" id="UP000824469"/>
    </source>
</evidence>
<protein>
    <recommendedName>
        <fullName evidence="9">ABC transporter domain-containing protein</fullName>
    </recommendedName>
</protein>
<keyword evidence="7 8" id="KW-0472">Membrane</keyword>
<dbReference type="InterPro" id="IPR027417">
    <property type="entry name" value="P-loop_NTPase"/>
</dbReference>
<dbReference type="PANTHER" id="PTHR11384:SF67">
    <property type="entry name" value="ATP-BINDING CASSETTE SUB-FAMILY D MEMBER 1"/>
    <property type="match status" value="1"/>
</dbReference>
<reference evidence="10 11" key="1">
    <citation type="journal article" date="2021" name="Nat. Plants">
        <title>The Taxus genome provides insights into paclitaxel biosynthesis.</title>
        <authorList>
            <person name="Xiong X."/>
            <person name="Gou J."/>
            <person name="Liao Q."/>
            <person name="Li Y."/>
            <person name="Zhou Q."/>
            <person name="Bi G."/>
            <person name="Li C."/>
            <person name="Du R."/>
            <person name="Wang X."/>
            <person name="Sun T."/>
            <person name="Guo L."/>
            <person name="Liang H."/>
            <person name="Lu P."/>
            <person name="Wu Y."/>
            <person name="Zhang Z."/>
            <person name="Ro D.K."/>
            <person name="Shang Y."/>
            <person name="Huang S."/>
            <person name="Yan J."/>
        </authorList>
    </citation>
    <scope>NUCLEOTIDE SEQUENCE [LARGE SCALE GENOMIC DNA]</scope>
    <source>
        <strain evidence="10">Ta-2019</strain>
    </source>
</reference>
<dbReference type="Pfam" id="PF00005">
    <property type="entry name" value="ABC_tran"/>
    <property type="match status" value="1"/>
</dbReference>
<dbReference type="EMBL" id="JAHRHJ020000003">
    <property type="protein sequence ID" value="KAH9320600.1"/>
    <property type="molecule type" value="Genomic_DNA"/>
</dbReference>
<organism evidence="10 11">
    <name type="scientific">Taxus chinensis</name>
    <name type="common">Chinese yew</name>
    <name type="synonym">Taxus wallichiana var. chinensis</name>
    <dbReference type="NCBI Taxonomy" id="29808"/>
    <lineage>
        <taxon>Eukaryota</taxon>
        <taxon>Viridiplantae</taxon>
        <taxon>Streptophyta</taxon>
        <taxon>Embryophyta</taxon>
        <taxon>Tracheophyta</taxon>
        <taxon>Spermatophyta</taxon>
        <taxon>Pinopsida</taxon>
        <taxon>Pinidae</taxon>
        <taxon>Conifers II</taxon>
        <taxon>Cupressales</taxon>
        <taxon>Taxaceae</taxon>
        <taxon>Taxus</taxon>
    </lineage>
</organism>
<feature type="transmembrane region" description="Helical" evidence="8">
    <location>
        <begin position="333"/>
        <end position="353"/>
    </location>
</feature>
<dbReference type="InterPro" id="IPR050835">
    <property type="entry name" value="ABC_transporter_sub-D"/>
</dbReference>
<evidence type="ECO:0000259" key="9">
    <source>
        <dbReference type="PROSITE" id="PS50893"/>
    </source>
</evidence>
<keyword evidence="6 8" id="KW-1133">Transmembrane helix</keyword>
<evidence type="ECO:0000256" key="1">
    <source>
        <dbReference type="ARBA" id="ARBA00008575"/>
    </source>
</evidence>
<dbReference type="OMA" id="CHRTSLW"/>
<keyword evidence="5" id="KW-0067">ATP-binding</keyword>
<accession>A0AA38LG00</accession>
<dbReference type="GO" id="GO:0007031">
    <property type="term" value="P:peroxisome organization"/>
    <property type="evidence" value="ECO:0007669"/>
    <property type="project" value="TreeGrafter"/>
</dbReference>
<keyword evidence="3 8" id="KW-0812">Transmembrane</keyword>
<dbReference type="PROSITE" id="PS50893">
    <property type="entry name" value="ABC_TRANSPORTER_2"/>
    <property type="match status" value="1"/>
</dbReference>
<comment type="caution">
    <text evidence="10">The sequence shown here is derived from an EMBL/GenBank/DDBJ whole genome shotgun (WGS) entry which is preliminary data.</text>
</comment>
<evidence type="ECO:0000256" key="4">
    <source>
        <dbReference type="ARBA" id="ARBA00022741"/>
    </source>
</evidence>
<dbReference type="GO" id="GO:0015910">
    <property type="term" value="P:long-chain fatty acid import into peroxisome"/>
    <property type="evidence" value="ECO:0007669"/>
    <property type="project" value="TreeGrafter"/>
</dbReference>
<dbReference type="InterPro" id="IPR003593">
    <property type="entry name" value="AAA+_ATPase"/>
</dbReference>
<dbReference type="InterPro" id="IPR017871">
    <property type="entry name" value="ABC_transporter-like_CS"/>
</dbReference>
<evidence type="ECO:0000256" key="5">
    <source>
        <dbReference type="ARBA" id="ARBA00022840"/>
    </source>
</evidence>
<dbReference type="GO" id="GO:0005324">
    <property type="term" value="F:long-chain fatty acid transmembrane transporter activity"/>
    <property type="evidence" value="ECO:0007669"/>
    <property type="project" value="TreeGrafter"/>
</dbReference>
<dbReference type="InterPro" id="IPR003439">
    <property type="entry name" value="ABC_transporter-like_ATP-bd"/>
</dbReference>